<evidence type="ECO:0000259" key="4">
    <source>
        <dbReference type="PROSITE" id="PS50977"/>
    </source>
</evidence>
<dbReference type="Proteomes" id="UP001159179">
    <property type="component" value="Unassembled WGS sequence"/>
</dbReference>
<dbReference type="RefSeq" id="WP_259544647.1">
    <property type="nucleotide sequence ID" value="NZ_JAROYP010000002.1"/>
</dbReference>
<dbReference type="AlphaFoldDB" id="A0AAW6SV77"/>
<keyword evidence="1" id="KW-0678">Repressor</keyword>
<dbReference type="InterPro" id="IPR050624">
    <property type="entry name" value="HTH-type_Tx_Regulator"/>
</dbReference>
<gene>
    <name evidence="5" type="primary">refZ</name>
    <name evidence="5" type="ORF">P5X88_05955</name>
</gene>
<dbReference type="PRINTS" id="PR00455">
    <property type="entry name" value="HTHTETR"/>
</dbReference>
<feature type="DNA-binding region" description="H-T-H motif" evidence="3">
    <location>
        <begin position="27"/>
        <end position="46"/>
    </location>
</feature>
<dbReference type="SUPFAM" id="SSF46689">
    <property type="entry name" value="Homeodomain-like"/>
    <property type="match status" value="1"/>
</dbReference>
<evidence type="ECO:0000256" key="2">
    <source>
        <dbReference type="ARBA" id="ARBA00023125"/>
    </source>
</evidence>
<keyword evidence="2 3" id="KW-0238">DNA-binding</keyword>
<dbReference type="SUPFAM" id="SSF48498">
    <property type="entry name" value="Tetracyclin repressor-like, C-terminal domain"/>
    <property type="match status" value="1"/>
</dbReference>
<dbReference type="PANTHER" id="PTHR43479:SF11">
    <property type="entry name" value="ACREF_ENVCD OPERON REPRESSOR-RELATED"/>
    <property type="match status" value="1"/>
</dbReference>
<protein>
    <submittedName>
        <fullName evidence="5">Forespore capture DNA-binding protein RefZ</fullName>
    </submittedName>
</protein>
<comment type="caution">
    <text evidence="5">The sequence shown here is derived from an EMBL/GenBank/DDBJ whole genome shotgun (WGS) entry which is preliminary data.</text>
</comment>
<dbReference type="PROSITE" id="PS50977">
    <property type="entry name" value="HTH_TETR_2"/>
    <property type="match status" value="1"/>
</dbReference>
<evidence type="ECO:0000313" key="6">
    <source>
        <dbReference type="Proteomes" id="UP001159179"/>
    </source>
</evidence>
<dbReference type="InterPro" id="IPR009057">
    <property type="entry name" value="Homeodomain-like_sf"/>
</dbReference>
<reference evidence="5" key="1">
    <citation type="submission" date="2023-03" db="EMBL/GenBank/DDBJ databases">
        <title>Bacterial isolates from washroom surfaces on a university campus.</title>
        <authorList>
            <person name="Holman D.B."/>
            <person name="Gzyl K.E."/>
            <person name="Taheri A.E."/>
        </authorList>
    </citation>
    <scope>NUCLEOTIDE SEQUENCE</scope>
    <source>
        <strain evidence="5">RD03</strain>
    </source>
</reference>
<dbReference type="Gene3D" id="1.10.357.10">
    <property type="entry name" value="Tetracycline Repressor, domain 2"/>
    <property type="match status" value="1"/>
</dbReference>
<organism evidence="5 6">
    <name type="scientific">Heyndrickxia oleronia</name>
    <dbReference type="NCBI Taxonomy" id="38875"/>
    <lineage>
        <taxon>Bacteria</taxon>
        <taxon>Bacillati</taxon>
        <taxon>Bacillota</taxon>
        <taxon>Bacilli</taxon>
        <taxon>Bacillales</taxon>
        <taxon>Bacillaceae</taxon>
        <taxon>Heyndrickxia</taxon>
    </lineage>
</organism>
<dbReference type="PROSITE" id="PS01081">
    <property type="entry name" value="HTH_TETR_1"/>
    <property type="match status" value="1"/>
</dbReference>
<dbReference type="EMBL" id="JAROYP010000002">
    <property type="protein sequence ID" value="MDH5160474.1"/>
    <property type="molecule type" value="Genomic_DNA"/>
</dbReference>
<dbReference type="InterPro" id="IPR023772">
    <property type="entry name" value="DNA-bd_HTH_TetR-type_CS"/>
</dbReference>
<dbReference type="NCBIfam" id="NF037937">
    <property type="entry name" value="septum_RefZ"/>
    <property type="match status" value="1"/>
</dbReference>
<name>A0AAW6SV77_9BACI</name>
<evidence type="ECO:0000313" key="5">
    <source>
        <dbReference type="EMBL" id="MDH5160474.1"/>
    </source>
</evidence>
<evidence type="ECO:0000256" key="1">
    <source>
        <dbReference type="ARBA" id="ARBA00022491"/>
    </source>
</evidence>
<dbReference type="PANTHER" id="PTHR43479">
    <property type="entry name" value="ACREF/ENVCD OPERON REPRESSOR-RELATED"/>
    <property type="match status" value="1"/>
</dbReference>
<proteinExistence type="predicted"/>
<accession>A0AAW6SV77</accession>
<sequence>MAKMSTKDSIIDAAISLFNIKGYSGTSVRDIAKKARVNPANISYYFDGKQGLLEKCFIHFFEAYLAFFEEEVQTLKFDRPEICLKRAIYKILYFQSTNHLLARFVWREVSIDSQIVREITSSYFMKERYLIKKLIEEINAGKVFSNSDIHFLIIQLRSLLTMPFLNGQYLREVWNVSPHERYFVEKYYQHLDRWIEESLVSRNSRLNIPV</sequence>
<dbReference type="InterPro" id="IPR036271">
    <property type="entry name" value="Tet_transcr_reg_TetR-rel_C_sf"/>
</dbReference>
<dbReference type="GO" id="GO:0003677">
    <property type="term" value="F:DNA binding"/>
    <property type="evidence" value="ECO:0007669"/>
    <property type="project" value="UniProtKB-UniRule"/>
</dbReference>
<dbReference type="InterPro" id="IPR001647">
    <property type="entry name" value="HTH_TetR"/>
</dbReference>
<evidence type="ECO:0000256" key="3">
    <source>
        <dbReference type="PROSITE-ProRule" id="PRU00335"/>
    </source>
</evidence>
<dbReference type="Pfam" id="PF00440">
    <property type="entry name" value="TetR_N"/>
    <property type="match status" value="1"/>
</dbReference>
<feature type="domain" description="HTH tetR-type" evidence="4">
    <location>
        <begin position="4"/>
        <end position="64"/>
    </location>
</feature>